<evidence type="ECO:0000313" key="4">
    <source>
        <dbReference type="EMBL" id="WAP66885.1"/>
    </source>
</evidence>
<accession>A0ABY7BV02</accession>
<protein>
    <submittedName>
        <fullName evidence="4">TetR/AcrR family transcriptional regulator</fullName>
    </submittedName>
</protein>
<evidence type="ECO:0000259" key="3">
    <source>
        <dbReference type="PROSITE" id="PS50977"/>
    </source>
</evidence>
<dbReference type="InterPro" id="IPR009057">
    <property type="entry name" value="Homeodomain-like_sf"/>
</dbReference>
<feature type="domain" description="HTH tetR-type" evidence="3">
    <location>
        <begin position="22"/>
        <end position="82"/>
    </location>
</feature>
<dbReference type="InterPro" id="IPR041474">
    <property type="entry name" value="NicS_C"/>
</dbReference>
<feature type="DNA-binding region" description="H-T-H motif" evidence="2">
    <location>
        <begin position="45"/>
        <end position="64"/>
    </location>
</feature>
<dbReference type="RefSeq" id="WP_268879327.1">
    <property type="nucleotide sequence ID" value="NZ_CP114029.1"/>
</dbReference>
<dbReference type="InterPro" id="IPR036271">
    <property type="entry name" value="Tet_transcr_reg_TetR-rel_C_sf"/>
</dbReference>
<dbReference type="Proteomes" id="UP001164020">
    <property type="component" value="Chromosome"/>
</dbReference>
<dbReference type="PANTHER" id="PTHR30328">
    <property type="entry name" value="TRANSCRIPTIONAL REPRESSOR"/>
    <property type="match status" value="1"/>
</dbReference>
<dbReference type="InterPro" id="IPR050109">
    <property type="entry name" value="HTH-type_TetR-like_transc_reg"/>
</dbReference>
<reference evidence="4" key="1">
    <citation type="submission" date="2022-12" db="EMBL/GenBank/DDBJ databases">
        <title>Jiella pelagia sp. nov., isolated from phosphonate enriched culture of Northwest Pacific surface seawater.</title>
        <authorList>
            <person name="Shin D.Y."/>
            <person name="Hwang C.Y."/>
        </authorList>
    </citation>
    <scope>NUCLEOTIDE SEQUENCE</scope>
    <source>
        <strain evidence="4">HL-NP1</strain>
    </source>
</reference>
<proteinExistence type="predicted"/>
<dbReference type="Pfam" id="PF17938">
    <property type="entry name" value="TetR_C_29"/>
    <property type="match status" value="1"/>
</dbReference>
<organism evidence="4 5">
    <name type="scientific">Jiella pelagia</name>
    <dbReference type="NCBI Taxonomy" id="2986949"/>
    <lineage>
        <taxon>Bacteria</taxon>
        <taxon>Pseudomonadati</taxon>
        <taxon>Pseudomonadota</taxon>
        <taxon>Alphaproteobacteria</taxon>
        <taxon>Hyphomicrobiales</taxon>
        <taxon>Aurantimonadaceae</taxon>
        <taxon>Jiella</taxon>
    </lineage>
</organism>
<dbReference type="Pfam" id="PF00440">
    <property type="entry name" value="TetR_N"/>
    <property type="match status" value="1"/>
</dbReference>
<keyword evidence="5" id="KW-1185">Reference proteome</keyword>
<evidence type="ECO:0000256" key="2">
    <source>
        <dbReference type="PROSITE-ProRule" id="PRU00335"/>
    </source>
</evidence>
<dbReference type="SUPFAM" id="SSF48498">
    <property type="entry name" value="Tetracyclin repressor-like, C-terminal domain"/>
    <property type="match status" value="1"/>
</dbReference>
<keyword evidence="1 2" id="KW-0238">DNA-binding</keyword>
<dbReference type="SUPFAM" id="SSF46689">
    <property type="entry name" value="Homeodomain-like"/>
    <property type="match status" value="1"/>
</dbReference>
<evidence type="ECO:0000313" key="5">
    <source>
        <dbReference type="Proteomes" id="UP001164020"/>
    </source>
</evidence>
<dbReference type="Gene3D" id="1.10.357.10">
    <property type="entry name" value="Tetracycline Repressor, domain 2"/>
    <property type="match status" value="1"/>
</dbReference>
<gene>
    <name evidence="4" type="ORF">OH818_14545</name>
</gene>
<name>A0ABY7BV02_9HYPH</name>
<dbReference type="PANTHER" id="PTHR30328:SF54">
    <property type="entry name" value="HTH-TYPE TRANSCRIPTIONAL REPRESSOR SCO4008"/>
    <property type="match status" value="1"/>
</dbReference>
<evidence type="ECO:0000256" key="1">
    <source>
        <dbReference type="ARBA" id="ARBA00023125"/>
    </source>
</evidence>
<dbReference type="InterPro" id="IPR001647">
    <property type="entry name" value="HTH_TetR"/>
</dbReference>
<dbReference type="PROSITE" id="PS50977">
    <property type="entry name" value="HTH_TETR_2"/>
    <property type="match status" value="1"/>
</dbReference>
<dbReference type="EMBL" id="CP114029">
    <property type="protein sequence ID" value="WAP66885.1"/>
    <property type="molecule type" value="Genomic_DNA"/>
</dbReference>
<sequence>MGSARSGTEEVAHTGTRKRDPEAVRADILAVAEAEFAANGLSGGRIDEIAAKTRTSKRMIYYYFGDKNGLYRAVLEEAYRKVRLEEAALRLDDLEPVEALCRLAAFTFEHHRRNESFIRMVMIENVHKGTFLDQSADIAAVNRPAIERVATLLDRGKAAGVFRQEIDALTLHWLISAVSYFNVSNRHTFGRIFGDRLWTEPGQARLGTECSEIVLRYVLTDVALSDCKWSSPGAMAPE</sequence>